<sequence>MAMGTTGGHLASKLRIDQGLGLPDAFLRQDREVGGVDSGADGEWAAFGLHSGTAAGGAAPHVVPAALDASSGAGRVDTLRPLVGDVAYSLFLRLGETDYDVTKDEEANPIDVSHSVICSYALEIDGRTALTRADVASHCAVYPPMVKRASATPVSVTGALTASRLTSAAAACDGLAMHAGSGSNADVSLGVGREFMYDRARHQENGLESVFVRMWLVHLSVLSRQPVTQVVDPAVLSARFANIAAPAESDAARAMRGVKINARGLSDTALALLVLGCSDTSQAAGLHYRARRYKFARSALSMYGMQRRVRMAVALDRAEVTGLAIVSLAERYGAEEACGAGLQTALMMYGVNDSGRYVQLKCPEPELHDDVATTAGIRALSVKSYSDLSDNRLLSLSLFVGRAWRQAAGHLLRSSTMQTTTADIDAVVNTLLPSQGALIKAVGGAHARAMGWVAPLVDTVSYVEQNYRLLWEERGIVHCLALGLRVPNSVLEEATTAIDVPYPPALSPSDDPRSAGPRANSLATLGLVESLLSSSGEGLCGSARARGRRQAGLVAVPAQVVALAGHRVQFTLLGVASGVAVRVEELPTRPLLAETLQTNSKTVDYVQVPWAPAQAAQTPAPPMEFRDTLDQFLHAYRPSRSVLEQPRVEVMPRMPSGSDVLNVVLPEDTPATLRESIIGGTLTPVSAAGIGGCAEAIANSLQAQHGVTVSAGEIERELQGGHTGGDPLHVEKMASALAKFGSYRLVLLDEHSQGVSLRAGESGSKPVTIHRNGASYNALGRGPGREIRVGLRGRGPPARDPQPQPRRLSRSS</sequence>
<evidence type="ECO:0000256" key="1">
    <source>
        <dbReference type="SAM" id="MobiDB-lite"/>
    </source>
</evidence>
<feature type="region of interest" description="Disordered" evidence="1">
    <location>
        <begin position="757"/>
        <end position="812"/>
    </location>
</feature>
<reference evidence="2" key="1">
    <citation type="journal article" date="2019" name="Virology">
        <title>Magnaporthe oryzae chrysovirus 1 strain D confers growth inhibition to the host fungus and exhibits multiform viral structural proteins.</title>
        <authorList>
            <person name="Higashiura T."/>
            <person name="Katoh Y."/>
            <person name="Urayama S."/>
            <person name="Hayashi O."/>
            <person name="Aihara M."/>
            <person name="Fukuhara T."/>
            <person name="Fuji S."/>
            <person name="Kobayashi T."/>
            <person name="Hase S."/>
            <person name="Arie T."/>
            <person name="Teraoka T."/>
            <person name="Komatsu K."/>
            <person name="Moriyama H."/>
        </authorList>
    </citation>
    <scope>NUCLEOTIDE SEQUENCE</scope>
    <source>
        <strain evidence="2">MoCV1/D</strain>
    </source>
</reference>
<accession>A0A510E978</accession>
<name>A0A510E978_9VIRU</name>
<protein>
    <submittedName>
        <fullName evidence="2">Uncharacterized protein</fullName>
    </submittedName>
</protein>
<evidence type="ECO:0000313" key="2">
    <source>
        <dbReference type="EMBL" id="BBG92295.1"/>
    </source>
</evidence>
<dbReference type="EMBL" id="LC432341">
    <property type="protein sequence ID" value="BBG92295.1"/>
    <property type="molecule type" value="Genomic_RNA"/>
</dbReference>
<proteinExistence type="predicted"/>
<organism evidence="2">
    <name type="scientific">Magnaporthe oryzae chrysovirus 1</name>
    <dbReference type="NCBI Taxonomy" id="764348"/>
    <lineage>
        <taxon>Viruses</taxon>
        <taxon>Riboviria</taxon>
        <taxon>Orthornavirae</taxon>
        <taxon>Duplornaviricota</taxon>
        <taxon>Chrymotiviricetes</taxon>
        <taxon>Ghabrivirales</taxon>
        <taxon>Alphatotivirineae</taxon>
        <taxon>Chrysoviridae</taxon>
        <taxon>Chrysovirus</taxon>
    </lineage>
</organism>